<dbReference type="PANTHER" id="PTHR32305:SF15">
    <property type="entry name" value="PROTEIN RHSA-RELATED"/>
    <property type="match status" value="1"/>
</dbReference>
<dbReference type="NCBIfam" id="TIGR03696">
    <property type="entry name" value="Rhs_assc_core"/>
    <property type="match status" value="1"/>
</dbReference>
<gene>
    <name evidence="1" type="ORF">LMG29542_04929</name>
</gene>
<dbReference type="RefSeq" id="WP_175229031.1">
    <property type="nucleotide sequence ID" value="NZ_CADIKH010000024.1"/>
</dbReference>
<dbReference type="InterPro" id="IPR022385">
    <property type="entry name" value="Rhs_assc_core"/>
</dbReference>
<protein>
    <recommendedName>
        <fullName evidence="3">RHS repeat-associated core domain-containing protein</fullName>
    </recommendedName>
</protein>
<reference evidence="1 2" key="1">
    <citation type="submission" date="2020-04" db="EMBL/GenBank/DDBJ databases">
        <authorList>
            <person name="De Canck E."/>
        </authorList>
    </citation>
    <scope>NUCLEOTIDE SEQUENCE [LARGE SCALE GENOMIC DNA]</scope>
    <source>
        <strain evidence="1 2">LMG 29542</strain>
    </source>
</reference>
<dbReference type="EMBL" id="CADIKH010000024">
    <property type="protein sequence ID" value="CAB3764576.1"/>
    <property type="molecule type" value="Genomic_DNA"/>
</dbReference>
<proteinExistence type="predicted"/>
<name>A0A6J5EH22_9BURK</name>
<evidence type="ECO:0000313" key="1">
    <source>
        <dbReference type="EMBL" id="CAB3764576.1"/>
    </source>
</evidence>
<dbReference type="AlphaFoldDB" id="A0A6J5EH22"/>
<keyword evidence="2" id="KW-1185">Reference proteome</keyword>
<dbReference type="InterPro" id="IPR050708">
    <property type="entry name" value="T6SS_VgrG/RHS"/>
</dbReference>
<evidence type="ECO:0008006" key="3">
    <source>
        <dbReference type="Google" id="ProtNLM"/>
    </source>
</evidence>
<organism evidence="1 2">
    <name type="scientific">Paraburkholderia humisilvae</name>
    <dbReference type="NCBI Taxonomy" id="627669"/>
    <lineage>
        <taxon>Bacteria</taxon>
        <taxon>Pseudomonadati</taxon>
        <taxon>Pseudomonadota</taxon>
        <taxon>Betaproteobacteria</taxon>
        <taxon>Burkholderiales</taxon>
        <taxon>Burkholderiaceae</taxon>
        <taxon>Paraburkholderia</taxon>
    </lineage>
</organism>
<dbReference type="Gene3D" id="2.180.10.10">
    <property type="entry name" value="RHS repeat-associated core"/>
    <property type="match status" value="1"/>
</dbReference>
<accession>A0A6J5EH22</accession>
<dbReference type="PANTHER" id="PTHR32305">
    <property type="match status" value="1"/>
</dbReference>
<sequence>MSFKLGLYYYKARMYSPGLGRFLQTDPVGYQDDLNWYAYAKNNPINLTDPGGMIASASGNFANTSSPAAANVAAQSSTGDAKLGAPTFSMPKSEVGDKPAIQLAGADGMPGNNYTQNKQTRAIAVQLGLTKDQSQQLHREIGGQGMGYHEALERAKDMFNKW</sequence>
<evidence type="ECO:0000313" key="2">
    <source>
        <dbReference type="Proteomes" id="UP000494363"/>
    </source>
</evidence>
<dbReference type="Proteomes" id="UP000494363">
    <property type="component" value="Unassembled WGS sequence"/>
</dbReference>